<accession>A0A2P2P3Q4</accession>
<name>A0A2P2P3Q4_RHIMU</name>
<sequence>MTRLSLSLLKHRLTLATAIRSHTHTLMMQYITMMLLYTKIRISSRNCSKLMSFTII</sequence>
<protein>
    <submittedName>
        <fullName evidence="1">Uncharacterized protein</fullName>
    </submittedName>
</protein>
<evidence type="ECO:0000313" key="1">
    <source>
        <dbReference type="EMBL" id="MBX49384.1"/>
    </source>
</evidence>
<proteinExistence type="predicted"/>
<reference evidence="1" key="1">
    <citation type="submission" date="2018-02" db="EMBL/GenBank/DDBJ databases">
        <title>Rhizophora mucronata_Transcriptome.</title>
        <authorList>
            <person name="Meera S.P."/>
            <person name="Sreeshan A."/>
            <person name="Augustine A."/>
        </authorList>
    </citation>
    <scope>NUCLEOTIDE SEQUENCE</scope>
    <source>
        <tissue evidence="1">Leaf</tissue>
    </source>
</reference>
<dbReference type="AlphaFoldDB" id="A0A2P2P3Q4"/>
<dbReference type="EMBL" id="GGEC01068900">
    <property type="protein sequence ID" value="MBX49384.1"/>
    <property type="molecule type" value="Transcribed_RNA"/>
</dbReference>
<organism evidence="1">
    <name type="scientific">Rhizophora mucronata</name>
    <name type="common">Asiatic mangrove</name>
    <dbReference type="NCBI Taxonomy" id="61149"/>
    <lineage>
        <taxon>Eukaryota</taxon>
        <taxon>Viridiplantae</taxon>
        <taxon>Streptophyta</taxon>
        <taxon>Embryophyta</taxon>
        <taxon>Tracheophyta</taxon>
        <taxon>Spermatophyta</taxon>
        <taxon>Magnoliopsida</taxon>
        <taxon>eudicotyledons</taxon>
        <taxon>Gunneridae</taxon>
        <taxon>Pentapetalae</taxon>
        <taxon>rosids</taxon>
        <taxon>fabids</taxon>
        <taxon>Malpighiales</taxon>
        <taxon>Rhizophoraceae</taxon>
        <taxon>Rhizophora</taxon>
    </lineage>
</organism>